<reference evidence="1 2" key="1">
    <citation type="submission" date="2015-12" db="EMBL/GenBank/DDBJ databases">
        <title>The genome of Folsomia candida.</title>
        <authorList>
            <person name="Faddeeva A."/>
            <person name="Derks M.F."/>
            <person name="Anvar Y."/>
            <person name="Smit S."/>
            <person name="Van Straalen N."/>
            <person name="Roelofs D."/>
        </authorList>
    </citation>
    <scope>NUCLEOTIDE SEQUENCE [LARGE SCALE GENOMIC DNA]</scope>
    <source>
        <strain evidence="1 2">VU population</strain>
        <tissue evidence="1">Whole body</tissue>
    </source>
</reference>
<dbReference type="OrthoDB" id="6242697at2759"/>
<name>A0A226F1Y3_FOLCA</name>
<comment type="caution">
    <text evidence="1">The sequence shown here is derived from an EMBL/GenBank/DDBJ whole genome shotgun (WGS) entry which is preliminary data.</text>
</comment>
<gene>
    <name evidence="1" type="ORF">Fcan01_03871</name>
</gene>
<sequence>MRAISFRRMGVEDYVKLGFQRETPDSGVDMADFDLTRFLFDNNNPVDWDSIIVPMDHETLQTQQQPQVTQPVSSPVMFVPQQQQSGIMTIPQNTLTSEATMAGSLLTQIVQPRYE</sequence>
<accession>A0A226F1Y3</accession>
<proteinExistence type="predicted"/>
<evidence type="ECO:0000313" key="2">
    <source>
        <dbReference type="Proteomes" id="UP000198287"/>
    </source>
</evidence>
<dbReference type="EMBL" id="LNIX01000001">
    <property type="protein sequence ID" value="OXA63424.1"/>
    <property type="molecule type" value="Genomic_DNA"/>
</dbReference>
<evidence type="ECO:0000313" key="1">
    <source>
        <dbReference type="EMBL" id="OXA63424.1"/>
    </source>
</evidence>
<keyword evidence="2" id="KW-1185">Reference proteome</keyword>
<organism evidence="1 2">
    <name type="scientific">Folsomia candida</name>
    <name type="common">Springtail</name>
    <dbReference type="NCBI Taxonomy" id="158441"/>
    <lineage>
        <taxon>Eukaryota</taxon>
        <taxon>Metazoa</taxon>
        <taxon>Ecdysozoa</taxon>
        <taxon>Arthropoda</taxon>
        <taxon>Hexapoda</taxon>
        <taxon>Collembola</taxon>
        <taxon>Entomobryomorpha</taxon>
        <taxon>Isotomoidea</taxon>
        <taxon>Isotomidae</taxon>
        <taxon>Proisotominae</taxon>
        <taxon>Folsomia</taxon>
    </lineage>
</organism>
<protein>
    <submittedName>
        <fullName evidence="1">Uncharacterized protein</fullName>
    </submittedName>
</protein>
<dbReference type="AlphaFoldDB" id="A0A226F1Y3"/>
<dbReference type="Proteomes" id="UP000198287">
    <property type="component" value="Unassembled WGS sequence"/>
</dbReference>